<dbReference type="Gene3D" id="3.30.465.10">
    <property type="match status" value="1"/>
</dbReference>
<organism evidence="2 3">
    <name type="scientific">Oryza sativa subsp. japonica</name>
    <name type="common">Rice</name>
    <dbReference type="NCBI Taxonomy" id="39947"/>
    <lineage>
        <taxon>Eukaryota</taxon>
        <taxon>Viridiplantae</taxon>
        <taxon>Streptophyta</taxon>
        <taxon>Embryophyta</taxon>
        <taxon>Tracheophyta</taxon>
        <taxon>Spermatophyta</taxon>
        <taxon>Magnoliopsida</taxon>
        <taxon>Liliopsida</taxon>
        <taxon>Poales</taxon>
        <taxon>Poaceae</taxon>
        <taxon>BOP clade</taxon>
        <taxon>Oryzoideae</taxon>
        <taxon>Oryzeae</taxon>
        <taxon>Oryzinae</taxon>
        <taxon>Oryza</taxon>
        <taxon>Oryza sativa</taxon>
    </lineage>
</organism>
<feature type="non-terminal residue" evidence="2">
    <location>
        <position position="1"/>
    </location>
</feature>
<protein>
    <submittedName>
        <fullName evidence="2">Os08g0525100 protein</fullName>
    </submittedName>
</protein>
<dbReference type="PaxDb" id="39947-A0A0P0XIF7"/>
<dbReference type="SUPFAM" id="SSF56176">
    <property type="entry name" value="FAD-binding/transporter-associated domain-like"/>
    <property type="match status" value="1"/>
</dbReference>
<reference evidence="2 3" key="2">
    <citation type="journal article" date="2013" name="Plant Cell Physiol.">
        <title>Rice Annotation Project Database (RAP-DB): an integrative and interactive database for rice genomics.</title>
        <authorList>
            <person name="Sakai H."/>
            <person name="Lee S.S."/>
            <person name="Tanaka T."/>
            <person name="Numa H."/>
            <person name="Kim J."/>
            <person name="Kawahara Y."/>
            <person name="Wakimoto H."/>
            <person name="Yang C.C."/>
            <person name="Iwamoto M."/>
            <person name="Abe T."/>
            <person name="Yamada Y."/>
            <person name="Muto A."/>
            <person name="Inokuchi H."/>
            <person name="Ikemura T."/>
            <person name="Matsumoto T."/>
            <person name="Sasaki T."/>
            <person name="Itoh T."/>
        </authorList>
    </citation>
    <scope>NUCLEOTIDE SEQUENCE [LARGE SCALE GENOMIC DNA]</scope>
    <source>
        <strain evidence="3">cv. Nipponbare</strain>
    </source>
</reference>
<name>A0A0P0XIF7_ORYSJ</name>
<dbReference type="InterPro" id="IPR036318">
    <property type="entry name" value="FAD-bd_PCMH-like_sf"/>
</dbReference>
<evidence type="ECO:0000256" key="1">
    <source>
        <dbReference type="SAM" id="MobiDB-lite"/>
    </source>
</evidence>
<feature type="compositionally biased region" description="Polar residues" evidence="1">
    <location>
        <begin position="7"/>
        <end position="19"/>
    </location>
</feature>
<dbReference type="STRING" id="39947.A0A0P0XIF7"/>
<dbReference type="InterPro" id="IPR016169">
    <property type="entry name" value="FAD-bd_PCMH_sub2"/>
</dbReference>
<dbReference type="Gramene" id="Os08t0525100-00">
    <property type="protein sequence ID" value="Os08t0525100-00"/>
    <property type="gene ID" value="Os08g0525100"/>
</dbReference>
<dbReference type="PANTHER" id="PTHR32448">
    <property type="entry name" value="OS08G0158400 PROTEIN"/>
    <property type="match status" value="1"/>
</dbReference>
<proteinExistence type="predicted"/>
<dbReference type="EMBL" id="AP014964">
    <property type="protein sequence ID" value="BAT06332.1"/>
    <property type="molecule type" value="Genomic_DNA"/>
</dbReference>
<feature type="region of interest" description="Disordered" evidence="1">
    <location>
        <begin position="1"/>
        <end position="32"/>
    </location>
</feature>
<dbReference type="InParanoid" id="A0A0P0XIF7"/>
<evidence type="ECO:0000313" key="3">
    <source>
        <dbReference type="Proteomes" id="UP000059680"/>
    </source>
</evidence>
<accession>A0A0P0XIF7</accession>
<reference evidence="2 3" key="3">
    <citation type="journal article" date="2013" name="Rice">
        <title>Improvement of the Oryza sativa Nipponbare reference genome using next generation sequence and optical map data.</title>
        <authorList>
            <person name="Kawahara Y."/>
            <person name="de la Bastide M."/>
            <person name="Hamilton J.P."/>
            <person name="Kanamori H."/>
            <person name="McCombie W.R."/>
            <person name="Ouyang S."/>
            <person name="Schwartz D.C."/>
            <person name="Tanaka T."/>
            <person name="Wu J."/>
            <person name="Zhou S."/>
            <person name="Childs K.L."/>
            <person name="Davidson R.M."/>
            <person name="Lin H."/>
            <person name="Quesada-Ocampo L."/>
            <person name="Vaillancourt B."/>
            <person name="Sakai H."/>
            <person name="Lee S.S."/>
            <person name="Kim J."/>
            <person name="Numa H."/>
            <person name="Itoh T."/>
            <person name="Buell C.R."/>
            <person name="Matsumoto T."/>
        </authorList>
    </citation>
    <scope>NUCLEOTIDE SEQUENCE [LARGE SCALE GENOMIC DNA]</scope>
    <source>
        <strain evidence="3">cv. Nipponbare</strain>
    </source>
</reference>
<evidence type="ECO:0000313" key="2">
    <source>
        <dbReference type="EMBL" id="BAT06332.1"/>
    </source>
</evidence>
<dbReference type="Proteomes" id="UP000059680">
    <property type="component" value="Chromosome 8"/>
</dbReference>
<sequence length="164" mass="17825">VGPTLLSYPSSSSHTQRSGGTAREQRDGPSRTVGVDGFLSGGGFSLMLWKHGLASDLVVDANMVNAEGEAPQQGRHGGGPLLGHPRRQRRELLRVVLQNQNVQFESLYLGSRHTPWPRRRHGRHLPGARGDGERLHRDDVDPVHALLRVLLHGEAIGDAPGQGH</sequence>
<dbReference type="GO" id="GO:0050660">
    <property type="term" value="F:flavin adenine dinucleotide binding"/>
    <property type="evidence" value="ECO:0007669"/>
    <property type="project" value="InterPro"/>
</dbReference>
<feature type="compositionally biased region" description="Basic residues" evidence="1">
    <location>
        <begin position="117"/>
        <end position="126"/>
    </location>
</feature>
<reference evidence="3" key="1">
    <citation type="journal article" date="2005" name="Nature">
        <title>The map-based sequence of the rice genome.</title>
        <authorList>
            <consortium name="International rice genome sequencing project (IRGSP)"/>
            <person name="Matsumoto T."/>
            <person name="Wu J."/>
            <person name="Kanamori H."/>
            <person name="Katayose Y."/>
            <person name="Fujisawa M."/>
            <person name="Namiki N."/>
            <person name="Mizuno H."/>
            <person name="Yamamoto K."/>
            <person name="Antonio B.A."/>
            <person name="Baba T."/>
            <person name="Sakata K."/>
            <person name="Nagamura Y."/>
            <person name="Aoki H."/>
            <person name="Arikawa K."/>
            <person name="Arita K."/>
            <person name="Bito T."/>
            <person name="Chiden Y."/>
            <person name="Fujitsuka N."/>
            <person name="Fukunaka R."/>
            <person name="Hamada M."/>
            <person name="Harada C."/>
            <person name="Hayashi A."/>
            <person name="Hijishita S."/>
            <person name="Honda M."/>
            <person name="Hosokawa S."/>
            <person name="Ichikawa Y."/>
            <person name="Idonuma A."/>
            <person name="Iijima M."/>
            <person name="Ikeda M."/>
            <person name="Ikeno M."/>
            <person name="Ito K."/>
            <person name="Ito S."/>
            <person name="Ito T."/>
            <person name="Ito Y."/>
            <person name="Ito Y."/>
            <person name="Iwabuchi A."/>
            <person name="Kamiya K."/>
            <person name="Karasawa W."/>
            <person name="Kurita K."/>
            <person name="Katagiri S."/>
            <person name="Kikuta A."/>
            <person name="Kobayashi H."/>
            <person name="Kobayashi N."/>
            <person name="Machita K."/>
            <person name="Maehara T."/>
            <person name="Masukawa M."/>
            <person name="Mizubayashi T."/>
            <person name="Mukai Y."/>
            <person name="Nagasaki H."/>
            <person name="Nagata Y."/>
            <person name="Naito S."/>
            <person name="Nakashima M."/>
            <person name="Nakama Y."/>
            <person name="Nakamichi Y."/>
            <person name="Nakamura M."/>
            <person name="Meguro A."/>
            <person name="Negishi M."/>
            <person name="Ohta I."/>
            <person name="Ohta T."/>
            <person name="Okamoto M."/>
            <person name="Ono N."/>
            <person name="Saji S."/>
            <person name="Sakaguchi M."/>
            <person name="Sakai K."/>
            <person name="Shibata M."/>
            <person name="Shimokawa T."/>
            <person name="Song J."/>
            <person name="Takazaki Y."/>
            <person name="Terasawa K."/>
            <person name="Tsugane M."/>
            <person name="Tsuji K."/>
            <person name="Ueda S."/>
            <person name="Waki K."/>
            <person name="Yamagata H."/>
            <person name="Yamamoto M."/>
            <person name="Yamamoto S."/>
            <person name="Yamane H."/>
            <person name="Yoshiki S."/>
            <person name="Yoshihara R."/>
            <person name="Yukawa K."/>
            <person name="Zhong H."/>
            <person name="Yano M."/>
            <person name="Yuan Q."/>
            <person name="Ouyang S."/>
            <person name="Liu J."/>
            <person name="Jones K.M."/>
            <person name="Gansberger K."/>
            <person name="Moffat K."/>
            <person name="Hill J."/>
            <person name="Bera J."/>
            <person name="Fadrosh D."/>
            <person name="Jin S."/>
            <person name="Johri S."/>
            <person name="Kim M."/>
            <person name="Overton L."/>
            <person name="Reardon M."/>
            <person name="Tsitrin T."/>
            <person name="Vuong H."/>
            <person name="Weaver B."/>
            <person name="Ciecko A."/>
            <person name="Tallon L."/>
            <person name="Jackson J."/>
            <person name="Pai G."/>
            <person name="Aken S.V."/>
            <person name="Utterback T."/>
            <person name="Reidmuller S."/>
            <person name="Feldblyum T."/>
            <person name="Hsiao J."/>
            <person name="Zismann V."/>
            <person name="Iobst S."/>
            <person name="de Vazeille A.R."/>
            <person name="Buell C.R."/>
            <person name="Ying K."/>
            <person name="Li Y."/>
            <person name="Lu T."/>
            <person name="Huang Y."/>
            <person name="Zhao Q."/>
            <person name="Feng Q."/>
            <person name="Zhang L."/>
            <person name="Zhu J."/>
            <person name="Weng Q."/>
            <person name="Mu J."/>
            <person name="Lu Y."/>
            <person name="Fan D."/>
            <person name="Liu Y."/>
            <person name="Guan J."/>
            <person name="Zhang Y."/>
            <person name="Yu S."/>
            <person name="Liu X."/>
            <person name="Zhang Y."/>
            <person name="Hong G."/>
            <person name="Han B."/>
            <person name="Choisne N."/>
            <person name="Demange N."/>
            <person name="Orjeda G."/>
            <person name="Samain S."/>
            <person name="Cattolico L."/>
            <person name="Pelletier E."/>
            <person name="Couloux A."/>
            <person name="Segurens B."/>
            <person name="Wincker P."/>
            <person name="D'Hont A."/>
            <person name="Scarpelli C."/>
            <person name="Weissenbach J."/>
            <person name="Salanoubat M."/>
            <person name="Quetier F."/>
            <person name="Yu Y."/>
            <person name="Kim H.R."/>
            <person name="Rambo T."/>
            <person name="Currie J."/>
            <person name="Collura K."/>
            <person name="Luo M."/>
            <person name="Yang T."/>
            <person name="Ammiraju J.S.S."/>
            <person name="Engler F."/>
            <person name="Soderlund C."/>
            <person name="Wing R.A."/>
            <person name="Palmer L.E."/>
            <person name="de la Bastide M."/>
            <person name="Spiegel L."/>
            <person name="Nascimento L."/>
            <person name="Zutavern T."/>
            <person name="O'Shaughnessy A."/>
            <person name="Dike S."/>
            <person name="Dedhia N."/>
            <person name="Preston R."/>
            <person name="Balija V."/>
            <person name="McCombie W.R."/>
            <person name="Chow T."/>
            <person name="Chen H."/>
            <person name="Chung M."/>
            <person name="Chen C."/>
            <person name="Shaw J."/>
            <person name="Wu H."/>
            <person name="Hsiao K."/>
            <person name="Chao Y."/>
            <person name="Chu M."/>
            <person name="Cheng C."/>
            <person name="Hour A."/>
            <person name="Lee P."/>
            <person name="Lin S."/>
            <person name="Lin Y."/>
            <person name="Liou J."/>
            <person name="Liu S."/>
            <person name="Hsing Y."/>
            <person name="Raghuvanshi S."/>
            <person name="Mohanty A."/>
            <person name="Bharti A.K."/>
            <person name="Gaur A."/>
            <person name="Gupta V."/>
            <person name="Kumar D."/>
            <person name="Ravi V."/>
            <person name="Vij S."/>
            <person name="Kapur A."/>
            <person name="Khurana P."/>
            <person name="Khurana P."/>
            <person name="Khurana J.P."/>
            <person name="Tyagi A.K."/>
            <person name="Gaikwad K."/>
            <person name="Singh A."/>
            <person name="Dalal V."/>
            <person name="Srivastava S."/>
            <person name="Dixit A."/>
            <person name="Pal A.K."/>
            <person name="Ghazi I.A."/>
            <person name="Yadav M."/>
            <person name="Pandit A."/>
            <person name="Bhargava A."/>
            <person name="Sureshbabu K."/>
            <person name="Batra K."/>
            <person name="Sharma T.R."/>
            <person name="Mohapatra T."/>
            <person name="Singh N.K."/>
            <person name="Messing J."/>
            <person name="Nelson A.B."/>
            <person name="Fuks G."/>
            <person name="Kavchok S."/>
            <person name="Keizer G."/>
            <person name="Linton E."/>
            <person name="Llaca V."/>
            <person name="Song R."/>
            <person name="Tanyolac B."/>
            <person name="Young S."/>
            <person name="Ho-Il K."/>
            <person name="Hahn J.H."/>
            <person name="Sangsakoo G."/>
            <person name="Vanavichit A."/>
            <person name="de Mattos Luiz.A.T."/>
            <person name="Zimmer P.D."/>
            <person name="Malone G."/>
            <person name="Dellagostin O."/>
            <person name="de Oliveira A.C."/>
            <person name="Bevan M."/>
            <person name="Bancroft I."/>
            <person name="Minx P."/>
            <person name="Cordum H."/>
            <person name="Wilson R."/>
            <person name="Cheng Z."/>
            <person name="Jin W."/>
            <person name="Jiang J."/>
            <person name="Leong S.A."/>
            <person name="Iwama H."/>
            <person name="Gojobori T."/>
            <person name="Itoh T."/>
            <person name="Niimura Y."/>
            <person name="Fujii Y."/>
            <person name="Habara T."/>
            <person name="Sakai H."/>
            <person name="Sato Y."/>
            <person name="Wilson G."/>
            <person name="Kumar K."/>
            <person name="McCouch S."/>
            <person name="Juretic N."/>
            <person name="Hoen D."/>
            <person name="Wright S."/>
            <person name="Bruskiewich R."/>
            <person name="Bureau T."/>
            <person name="Miyao A."/>
            <person name="Hirochika H."/>
            <person name="Nishikawa T."/>
            <person name="Kadowaki K."/>
            <person name="Sugiura M."/>
            <person name="Burr B."/>
            <person name="Sasaki T."/>
        </authorList>
    </citation>
    <scope>NUCLEOTIDE SEQUENCE [LARGE SCALE GENOMIC DNA]</scope>
    <source>
        <strain evidence="3">cv. Nipponbare</strain>
    </source>
</reference>
<feature type="region of interest" description="Disordered" evidence="1">
    <location>
        <begin position="117"/>
        <end position="136"/>
    </location>
</feature>
<dbReference type="AlphaFoldDB" id="A0A0P0XIF7"/>
<gene>
    <name evidence="2" type="ordered locus">Os08g0525100</name>
    <name evidence="2" type="ORF">OSNPB_080525100</name>
</gene>
<dbReference type="GO" id="GO:0016491">
    <property type="term" value="F:oxidoreductase activity"/>
    <property type="evidence" value="ECO:0007669"/>
    <property type="project" value="UniProtKB-ARBA"/>
</dbReference>
<keyword evidence="3" id="KW-1185">Reference proteome</keyword>